<dbReference type="AlphaFoldDB" id="A0A1C5HPV4"/>
<accession>A0A1C5HPV4</accession>
<dbReference type="EMBL" id="FMDN01000005">
    <property type="protein sequence ID" value="SCG48012.1"/>
    <property type="molecule type" value="Genomic_DNA"/>
</dbReference>
<feature type="region of interest" description="Disordered" evidence="1">
    <location>
        <begin position="1"/>
        <end position="69"/>
    </location>
</feature>
<evidence type="ECO:0000313" key="3">
    <source>
        <dbReference type="Proteomes" id="UP000199408"/>
    </source>
</evidence>
<sequence>MPARPPGAGDTGTEARPEPARPTEAVPAAPGWRGGTDAEARPVGAPPEPTEARPAGAGPSFEPGTWARARGELGSPYEFIPHTLPVAVGRGGAATGLP</sequence>
<gene>
    <name evidence="2" type="ORF">GA0070560_105198</name>
</gene>
<organism evidence="2 3">
    <name type="scientific">Micromonospora halophytica</name>
    <dbReference type="NCBI Taxonomy" id="47864"/>
    <lineage>
        <taxon>Bacteria</taxon>
        <taxon>Bacillati</taxon>
        <taxon>Actinomycetota</taxon>
        <taxon>Actinomycetes</taxon>
        <taxon>Micromonosporales</taxon>
        <taxon>Micromonosporaceae</taxon>
        <taxon>Micromonospora</taxon>
    </lineage>
</organism>
<name>A0A1C5HPV4_9ACTN</name>
<evidence type="ECO:0000256" key="1">
    <source>
        <dbReference type="SAM" id="MobiDB-lite"/>
    </source>
</evidence>
<evidence type="ECO:0000313" key="2">
    <source>
        <dbReference type="EMBL" id="SCG48012.1"/>
    </source>
</evidence>
<dbReference type="Proteomes" id="UP000199408">
    <property type="component" value="Unassembled WGS sequence"/>
</dbReference>
<reference evidence="3" key="1">
    <citation type="submission" date="2016-06" db="EMBL/GenBank/DDBJ databases">
        <authorList>
            <person name="Varghese N."/>
        </authorList>
    </citation>
    <scope>NUCLEOTIDE SEQUENCE [LARGE SCALE GENOMIC DNA]</scope>
    <source>
        <strain evidence="3">DSM 43171</strain>
    </source>
</reference>
<keyword evidence="3" id="KW-1185">Reference proteome</keyword>
<protein>
    <submittedName>
        <fullName evidence="2">Uncharacterized protein</fullName>
    </submittedName>
</protein>
<proteinExistence type="predicted"/>